<evidence type="ECO:0000313" key="3">
    <source>
        <dbReference type="EMBL" id="KAK2958645.1"/>
    </source>
</evidence>
<protein>
    <recommendedName>
        <fullName evidence="2">PUL domain-containing protein</fullName>
    </recommendedName>
</protein>
<accession>A0ABQ9Y4H3</accession>
<comment type="caution">
    <text evidence="3">The sequence shown here is derived from an EMBL/GenBank/DDBJ whole genome shotgun (WGS) entry which is preliminary data.</text>
</comment>
<dbReference type="EMBL" id="JARBJD010000036">
    <property type="protein sequence ID" value="KAK2958645.1"/>
    <property type="molecule type" value="Genomic_DNA"/>
</dbReference>
<feature type="region of interest" description="Disordered" evidence="1">
    <location>
        <begin position="101"/>
        <end position="161"/>
    </location>
</feature>
<evidence type="ECO:0000256" key="1">
    <source>
        <dbReference type="SAM" id="MobiDB-lite"/>
    </source>
</evidence>
<name>A0ABQ9Y4H3_9EUKA</name>
<dbReference type="Proteomes" id="UP001281761">
    <property type="component" value="Unassembled WGS sequence"/>
</dbReference>
<gene>
    <name evidence="3" type="ORF">BLNAU_6414</name>
</gene>
<dbReference type="Gene3D" id="1.25.10.10">
    <property type="entry name" value="Leucine-rich Repeat Variant"/>
    <property type="match status" value="1"/>
</dbReference>
<feature type="domain" description="PUL" evidence="2">
    <location>
        <begin position="158"/>
        <end position="426"/>
    </location>
</feature>
<evidence type="ECO:0000313" key="4">
    <source>
        <dbReference type="Proteomes" id="UP001281761"/>
    </source>
</evidence>
<sequence length="429" mass="47185">MSNLDLNFIADISQPQQPPVNTAVQEAPVKTALQEEREAIPKPQGEPIPIETIKSKVLFPSFTPARITELSTNPSMIKDPELEELKKKPINRAEFIVIPKIRLPDPPADENKSETSSGQGSLSSSQPQSTVGATLNLLPPELQPTPDAQQPKTTAPAPSTPAMHPVFHTAAIKTAKAITEIEKQNNLVDPALKLTTDEIQSFSTFMKDSEANPDKTKITVPEVLFKAAHEKLLKWPDATAIFCFDLMRIIALSQNTNSLYQNHTTFLNKYIDALNARTLCESPQQLCLFFGLCGICNLLCHQSTSVSLVPLRSKILSACLKTPTKPMFIHAVALSIWNLVCASVTSNTSLASDVTQIWTLAERLLKDPQTKSEDVSFVVRALLHLSRDKESLQNLPKAAIISTLESRLPKETEPDLKEAMTETITNLKA</sequence>
<organism evidence="3 4">
    <name type="scientific">Blattamonas nauphoetae</name>
    <dbReference type="NCBI Taxonomy" id="2049346"/>
    <lineage>
        <taxon>Eukaryota</taxon>
        <taxon>Metamonada</taxon>
        <taxon>Preaxostyla</taxon>
        <taxon>Oxymonadida</taxon>
        <taxon>Blattamonas</taxon>
    </lineage>
</organism>
<evidence type="ECO:0000259" key="2">
    <source>
        <dbReference type="PROSITE" id="PS51396"/>
    </source>
</evidence>
<dbReference type="PROSITE" id="PS51396">
    <property type="entry name" value="PUL"/>
    <property type="match status" value="1"/>
</dbReference>
<dbReference type="InterPro" id="IPR011989">
    <property type="entry name" value="ARM-like"/>
</dbReference>
<feature type="compositionally biased region" description="Low complexity" evidence="1">
    <location>
        <begin position="116"/>
        <end position="129"/>
    </location>
</feature>
<dbReference type="InterPro" id="IPR013535">
    <property type="entry name" value="PUL_dom"/>
</dbReference>
<dbReference type="Pfam" id="PF08324">
    <property type="entry name" value="PUL"/>
    <property type="match status" value="1"/>
</dbReference>
<reference evidence="3 4" key="1">
    <citation type="journal article" date="2022" name="bioRxiv">
        <title>Genomics of Preaxostyla Flagellates Illuminates Evolutionary Transitions and the Path Towards Mitochondrial Loss.</title>
        <authorList>
            <person name="Novak L.V.F."/>
            <person name="Treitli S.C."/>
            <person name="Pyrih J."/>
            <person name="Halakuc P."/>
            <person name="Pipaliya S.V."/>
            <person name="Vacek V."/>
            <person name="Brzon O."/>
            <person name="Soukal P."/>
            <person name="Eme L."/>
            <person name="Dacks J.B."/>
            <person name="Karnkowska A."/>
            <person name="Elias M."/>
            <person name="Hampl V."/>
        </authorList>
    </citation>
    <scope>NUCLEOTIDE SEQUENCE [LARGE SCALE GENOMIC DNA]</scope>
    <source>
        <strain evidence="3">NAU3</strain>
        <tissue evidence="3">Gut</tissue>
    </source>
</reference>
<feature type="compositionally biased region" description="Low complexity" evidence="1">
    <location>
        <begin position="144"/>
        <end position="161"/>
    </location>
</feature>
<proteinExistence type="predicted"/>
<keyword evidence="4" id="KW-1185">Reference proteome</keyword>